<dbReference type="GO" id="GO:0009396">
    <property type="term" value="P:folic acid-containing compound biosynthetic process"/>
    <property type="evidence" value="ECO:0007669"/>
    <property type="project" value="TreeGrafter"/>
</dbReference>
<comment type="caution">
    <text evidence="6">The sequence shown here is derived from an EMBL/GenBank/DDBJ whole genome shotgun (WGS) entry which is preliminary data.</text>
</comment>
<dbReference type="EMBL" id="JACVXA010000063">
    <property type="protein sequence ID" value="MBE3639904.1"/>
    <property type="molecule type" value="Genomic_DNA"/>
</dbReference>
<keyword evidence="5" id="KW-0460">Magnesium</keyword>
<gene>
    <name evidence="6" type="ORF">ICN82_17005</name>
</gene>
<dbReference type="EC" id="6.3.3.2" evidence="5"/>
<protein>
    <recommendedName>
        <fullName evidence="5">5-formyltetrahydrofolate cyclo-ligase</fullName>
        <ecNumber evidence="5">6.3.3.2</ecNumber>
    </recommendedName>
</protein>
<comment type="similarity">
    <text evidence="1 5">Belongs to the 5-formyltetrahydrofolate cyclo-ligase family.</text>
</comment>
<dbReference type="AlphaFoldDB" id="A0A8J6YZZ5"/>
<dbReference type="InterPro" id="IPR024185">
    <property type="entry name" value="FTHF_cligase-like_sf"/>
</dbReference>
<accession>A0A8J6YZZ5</accession>
<dbReference type="PANTHER" id="PTHR23407">
    <property type="entry name" value="ATPASE INHIBITOR/5-FORMYLTETRAHYDROFOLATE CYCLO-LIGASE"/>
    <property type="match status" value="1"/>
</dbReference>
<dbReference type="NCBIfam" id="TIGR02727">
    <property type="entry name" value="MTHFS_bact"/>
    <property type="match status" value="1"/>
</dbReference>
<keyword evidence="7" id="KW-1185">Reference proteome</keyword>
<dbReference type="SUPFAM" id="SSF100950">
    <property type="entry name" value="NagB/RpiA/CoA transferase-like"/>
    <property type="match status" value="1"/>
</dbReference>
<dbReference type="GO" id="GO:0005524">
    <property type="term" value="F:ATP binding"/>
    <property type="evidence" value="ECO:0007669"/>
    <property type="project" value="UniProtKB-KW"/>
</dbReference>
<dbReference type="PANTHER" id="PTHR23407:SF1">
    <property type="entry name" value="5-FORMYLTETRAHYDROFOLATE CYCLO-LIGASE"/>
    <property type="match status" value="1"/>
</dbReference>
<keyword evidence="6" id="KW-0436">Ligase</keyword>
<dbReference type="PIRSF" id="PIRSF006806">
    <property type="entry name" value="FTHF_cligase"/>
    <property type="match status" value="1"/>
</dbReference>
<keyword evidence="3 4" id="KW-0067">ATP-binding</keyword>
<reference evidence="6" key="1">
    <citation type="submission" date="2020-09" db="EMBL/GenBank/DDBJ databases">
        <title>A novel bacterium of genus Mangrovicoccus, isolated from South China Sea.</title>
        <authorList>
            <person name="Huang H."/>
            <person name="Mo K."/>
            <person name="Hu Y."/>
        </authorList>
    </citation>
    <scope>NUCLEOTIDE SEQUENCE</scope>
    <source>
        <strain evidence="6">HB182678</strain>
    </source>
</reference>
<dbReference type="InterPro" id="IPR002698">
    <property type="entry name" value="FTHF_cligase"/>
</dbReference>
<feature type="binding site" evidence="4">
    <location>
        <position position="53"/>
    </location>
    <ligand>
        <name>substrate</name>
    </ligand>
</feature>
<keyword evidence="2 4" id="KW-0547">Nucleotide-binding</keyword>
<dbReference type="GO" id="GO:0046872">
    <property type="term" value="F:metal ion binding"/>
    <property type="evidence" value="ECO:0007669"/>
    <property type="project" value="UniProtKB-KW"/>
</dbReference>
<proteinExistence type="inferred from homology"/>
<keyword evidence="5" id="KW-0479">Metal-binding</keyword>
<evidence type="ECO:0000256" key="2">
    <source>
        <dbReference type="ARBA" id="ARBA00022741"/>
    </source>
</evidence>
<dbReference type="GO" id="GO:0030272">
    <property type="term" value="F:5-formyltetrahydrofolate cyclo-ligase activity"/>
    <property type="evidence" value="ECO:0007669"/>
    <property type="project" value="UniProtKB-EC"/>
</dbReference>
<evidence type="ECO:0000256" key="4">
    <source>
        <dbReference type="PIRSR" id="PIRSR006806-1"/>
    </source>
</evidence>
<evidence type="ECO:0000256" key="1">
    <source>
        <dbReference type="ARBA" id="ARBA00010638"/>
    </source>
</evidence>
<evidence type="ECO:0000256" key="5">
    <source>
        <dbReference type="RuleBase" id="RU361279"/>
    </source>
</evidence>
<organism evidence="6 7">
    <name type="scientific">Mangrovicoccus algicola</name>
    <dbReference type="NCBI Taxonomy" id="2771008"/>
    <lineage>
        <taxon>Bacteria</taxon>
        <taxon>Pseudomonadati</taxon>
        <taxon>Pseudomonadota</taxon>
        <taxon>Alphaproteobacteria</taxon>
        <taxon>Rhodobacterales</taxon>
        <taxon>Paracoccaceae</taxon>
        <taxon>Mangrovicoccus</taxon>
    </lineage>
</organism>
<dbReference type="Pfam" id="PF01812">
    <property type="entry name" value="5-FTHF_cyc-lig"/>
    <property type="match status" value="1"/>
</dbReference>
<evidence type="ECO:0000256" key="3">
    <source>
        <dbReference type="ARBA" id="ARBA00022840"/>
    </source>
</evidence>
<name>A0A8J6YZZ5_9RHOB</name>
<comment type="catalytic activity">
    <reaction evidence="5">
        <text>(6S)-5-formyl-5,6,7,8-tetrahydrofolate + ATP = (6R)-5,10-methenyltetrahydrofolate + ADP + phosphate</text>
        <dbReference type="Rhea" id="RHEA:10488"/>
        <dbReference type="ChEBI" id="CHEBI:30616"/>
        <dbReference type="ChEBI" id="CHEBI:43474"/>
        <dbReference type="ChEBI" id="CHEBI:57455"/>
        <dbReference type="ChEBI" id="CHEBI:57457"/>
        <dbReference type="ChEBI" id="CHEBI:456216"/>
        <dbReference type="EC" id="6.3.3.2"/>
    </reaction>
</comment>
<comment type="cofactor">
    <cofactor evidence="5">
        <name>Mg(2+)</name>
        <dbReference type="ChEBI" id="CHEBI:18420"/>
    </cofactor>
</comment>
<feature type="binding site" evidence="4">
    <location>
        <begin position="5"/>
        <end position="9"/>
    </location>
    <ligand>
        <name>ATP</name>
        <dbReference type="ChEBI" id="CHEBI:30616"/>
    </ligand>
</feature>
<evidence type="ECO:0000313" key="7">
    <source>
        <dbReference type="Proteomes" id="UP000609121"/>
    </source>
</evidence>
<evidence type="ECO:0000313" key="6">
    <source>
        <dbReference type="EMBL" id="MBE3639904.1"/>
    </source>
</evidence>
<dbReference type="Proteomes" id="UP000609121">
    <property type="component" value="Unassembled WGS sequence"/>
</dbReference>
<dbReference type="InterPro" id="IPR037171">
    <property type="entry name" value="NagB/RpiA_transferase-like"/>
</dbReference>
<dbReference type="GO" id="GO:0035999">
    <property type="term" value="P:tetrahydrofolate interconversion"/>
    <property type="evidence" value="ECO:0007669"/>
    <property type="project" value="TreeGrafter"/>
</dbReference>
<sequence length="187" mass="19154">MAAAKAAIRAEAKARRAAAHGSTDPAPAHAALAALLGASAGQIVAGYAPIGTEIDPLPALAPLAATHRLCLPVTHGRGRPLSFRAWVPGQALGPAGFGTSAPLEAPELVPRVLVVPLLAFDRLGGRMGYGAGHYDRTLAMLRARGPVQAWGLAYAAQEFDALPQEPTDQPLDGIVTEQGVLRSAPGI</sequence>
<dbReference type="Gene3D" id="3.40.50.10420">
    <property type="entry name" value="NagB/RpiA/CoA transferase-like"/>
    <property type="match status" value="1"/>
</dbReference>
<feature type="binding site" evidence="4">
    <location>
        <begin position="126"/>
        <end position="134"/>
    </location>
    <ligand>
        <name>ATP</name>
        <dbReference type="ChEBI" id="CHEBI:30616"/>
    </ligand>
</feature>